<feature type="transmembrane region" description="Helical" evidence="12">
    <location>
        <begin position="291"/>
        <end position="309"/>
    </location>
</feature>
<dbReference type="RefSeq" id="WP_086554773.1">
    <property type="nucleotide sequence ID" value="NZ_JAERKX010000015.1"/>
</dbReference>
<evidence type="ECO:0000313" key="14">
    <source>
        <dbReference type="EMBL" id="MCX2562868.1"/>
    </source>
</evidence>
<dbReference type="PANTHER" id="PTHR10110">
    <property type="entry name" value="SODIUM/HYDROGEN EXCHANGER"/>
    <property type="match status" value="1"/>
</dbReference>
<dbReference type="Proteomes" id="UP001301152">
    <property type="component" value="Unassembled WGS sequence"/>
</dbReference>
<feature type="transmembrane region" description="Helical" evidence="12">
    <location>
        <begin position="237"/>
        <end position="270"/>
    </location>
</feature>
<keyword evidence="11" id="KW-0739">Sodium transport</keyword>
<keyword evidence="9" id="KW-0406">Ion transport</keyword>
<keyword evidence="15" id="KW-1185">Reference proteome</keyword>
<comment type="caution">
    <text evidence="14">The sequence shown here is derived from an EMBL/GenBank/DDBJ whole genome shotgun (WGS) entry which is preliminary data.</text>
</comment>
<evidence type="ECO:0000259" key="13">
    <source>
        <dbReference type="Pfam" id="PF00999"/>
    </source>
</evidence>
<feature type="transmembrane region" description="Helical" evidence="12">
    <location>
        <begin position="382"/>
        <end position="406"/>
    </location>
</feature>
<gene>
    <name evidence="14" type="ORF">OQ497_02630</name>
</gene>
<keyword evidence="4" id="KW-0050">Antiport</keyword>
<evidence type="ECO:0000256" key="6">
    <source>
        <dbReference type="ARBA" id="ARBA00022692"/>
    </source>
</evidence>
<feature type="transmembrane region" description="Helical" evidence="12">
    <location>
        <begin position="315"/>
        <end position="341"/>
    </location>
</feature>
<comment type="subcellular location">
    <subcellularLocation>
        <location evidence="1">Cell membrane</location>
        <topology evidence="1">Multi-pass membrane protein</topology>
    </subcellularLocation>
</comment>
<evidence type="ECO:0000256" key="2">
    <source>
        <dbReference type="ARBA" id="ARBA00007367"/>
    </source>
</evidence>
<organism evidence="14 15">
    <name type="scientific">Acetobacter thailandicus</name>
    <dbReference type="NCBI Taxonomy" id="1502842"/>
    <lineage>
        <taxon>Bacteria</taxon>
        <taxon>Pseudomonadati</taxon>
        <taxon>Pseudomonadota</taxon>
        <taxon>Alphaproteobacteria</taxon>
        <taxon>Acetobacterales</taxon>
        <taxon>Acetobacteraceae</taxon>
        <taxon>Acetobacter</taxon>
    </lineage>
</organism>
<evidence type="ECO:0000256" key="4">
    <source>
        <dbReference type="ARBA" id="ARBA00022449"/>
    </source>
</evidence>
<feature type="domain" description="Cation/H+ exchanger transmembrane" evidence="13">
    <location>
        <begin position="13"/>
        <end position="407"/>
    </location>
</feature>
<keyword evidence="6 12" id="KW-0812">Transmembrane</keyword>
<comment type="similarity">
    <text evidence="2">Belongs to the monovalent cation:proton antiporter 1 (CPA1) transporter (TC 2.A.36) family.</text>
</comment>
<proteinExistence type="inferred from homology"/>
<evidence type="ECO:0000256" key="8">
    <source>
        <dbReference type="ARBA" id="ARBA00023053"/>
    </source>
</evidence>
<evidence type="ECO:0000256" key="1">
    <source>
        <dbReference type="ARBA" id="ARBA00004651"/>
    </source>
</evidence>
<name>A0ABT3QC29_9PROT</name>
<feature type="transmembrane region" description="Helical" evidence="12">
    <location>
        <begin position="98"/>
        <end position="117"/>
    </location>
</feature>
<dbReference type="Pfam" id="PF00999">
    <property type="entry name" value="Na_H_Exchanger"/>
    <property type="match status" value="1"/>
</dbReference>
<feature type="transmembrane region" description="Helical" evidence="12">
    <location>
        <begin position="68"/>
        <end position="86"/>
    </location>
</feature>
<accession>A0ABT3QC29</accession>
<feature type="transmembrane region" description="Helical" evidence="12">
    <location>
        <begin position="28"/>
        <end position="47"/>
    </location>
</feature>
<keyword evidence="3" id="KW-0813">Transport</keyword>
<feature type="transmembrane region" description="Helical" evidence="12">
    <location>
        <begin position="198"/>
        <end position="217"/>
    </location>
</feature>
<evidence type="ECO:0000256" key="11">
    <source>
        <dbReference type="ARBA" id="ARBA00023201"/>
    </source>
</evidence>
<evidence type="ECO:0000256" key="5">
    <source>
        <dbReference type="ARBA" id="ARBA00022475"/>
    </source>
</evidence>
<dbReference type="EMBL" id="JAPIUZ010000001">
    <property type="protein sequence ID" value="MCX2562868.1"/>
    <property type="molecule type" value="Genomic_DNA"/>
</dbReference>
<keyword evidence="7 12" id="KW-1133">Transmembrane helix</keyword>
<keyword evidence="5" id="KW-1003">Cell membrane</keyword>
<evidence type="ECO:0000256" key="7">
    <source>
        <dbReference type="ARBA" id="ARBA00022989"/>
    </source>
</evidence>
<dbReference type="InterPro" id="IPR006153">
    <property type="entry name" value="Cation/H_exchanger_TM"/>
</dbReference>
<dbReference type="InterPro" id="IPR018422">
    <property type="entry name" value="Cation/H_exchanger_CPA1"/>
</dbReference>
<keyword evidence="8" id="KW-0915">Sodium</keyword>
<dbReference type="PANTHER" id="PTHR10110:SF195">
    <property type="entry name" value="NA(+)_H(+) ANTIPORTER NHAS2"/>
    <property type="match status" value="1"/>
</dbReference>
<feature type="transmembrane region" description="Helical" evidence="12">
    <location>
        <begin position="124"/>
        <end position="143"/>
    </location>
</feature>
<evidence type="ECO:0000256" key="3">
    <source>
        <dbReference type="ARBA" id="ARBA00022448"/>
    </source>
</evidence>
<keyword evidence="10 12" id="KW-0472">Membrane</keyword>
<sequence length="412" mass="43417">MTSLGLFALVITISAIFGIVNSKTLRLPFTIGILSISIIFSAALVLADKFVPWPVLQWVKETLERIDMGRVLLDGALSFLLFAGAQSVDLRAMSERKFSVLALALFGTVFAVILFALGIGIAFALAGLVVAPVWCVVLGAILAPTDPVSVVGMLRRLGLPPQLQALFAGESLFNDGVAVAVFTVALDMAVQSHMPTMFDLGHIFLLEVGGGILTGLAGGWVAQKAIGIVDDAHLELLITLALCTGVYSLCGAWGMSGPIAAVTAGLFIAAPRTQSKITETGRKTLHIFWELADEILNALLFVLMGFAILEVTFSTSLLVASLIALPLSLLVRAASVFLATLPVYLRGQGRASVLTVLTWGGLRGGISVSLALGLPPGPEHDILLGVCYSVVVFTILVQGLTMEAVVKRFSFS</sequence>
<evidence type="ECO:0000313" key="15">
    <source>
        <dbReference type="Proteomes" id="UP001301152"/>
    </source>
</evidence>
<reference evidence="14 15" key="1">
    <citation type="submission" date="2022-11" db="EMBL/GenBank/DDBJ databases">
        <title>Genome sequencing of Acetobacter type strain.</title>
        <authorList>
            <person name="Heo J."/>
            <person name="Lee D."/>
            <person name="Han B.-H."/>
            <person name="Hong S.-B."/>
            <person name="Kwon S.-W."/>
        </authorList>
    </citation>
    <scope>NUCLEOTIDE SEQUENCE [LARGE SCALE GENOMIC DNA]</scope>
    <source>
        <strain evidence="14 15">KACC 21253</strain>
    </source>
</reference>
<feature type="transmembrane region" description="Helical" evidence="12">
    <location>
        <begin position="353"/>
        <end position="376"/>
    </location>
</feature>
<evidence type="ECO:0000256" key="12">
    <source>
        <dbReference type="SAM" id="Phobius"/>
    </source>
</evidence>
<dbReference type="Gene3D" id="6.10.140.1330">
    <property type="match status" value="1"/>
</dbReference>
<evidence type="ECO:0000256" key="9">
    <source>
        <dbReference type="ARBA" id="ARBA00023065"/>
    </source>
</evidence>
<protein>
    <submittedName>
        <fullName evidence="14">Sodium:proton antiporter</fullName>
    </submittedName>
</protein>
<evidence type="ECO:0000256" key="10">
    <source>
        <dbReference type="ARBA" id="ARBA00023136"/>
    </source>
</evidence>